<evidence type="ECO:0000313" key="7">
    <source>
        <dbReference type="Proteomes" id="UP000004508"/>
    </source>
</evidence>
<accession>D6TTF2</accession>
<dbReference type="SUPFAM" id="SSF56300">
    <property type="entry name" value="Metallo-dependent phosphatases"/>
    <property type="match status" value="1"/>
</dbReference>
<sequence length="268" mass="30085">MSFSFVQITDHHLGETESQLMKGYATAHAVRKVMRHIAEHVADNIDFLIMTGDLVNNPSATSYSNVCQIFQLEAASAAPGPVLVTLEGLEAFPMYFLPGNHDDRDQFFRHLFTETPPMPLMNASFQHKGVQFICLDFGAGDDAVIYPETLAFLERSLQIGLPSVIVTHHHMVPIGIRWLDTFFQDEEKSEAFWNIATKYQAQILGVLSGHVHTTYEKIAHGIPVFGLRSTAPQPVFQDEPLLCLQPPHYRLVTIQDGILTTRIFEVPL</sequence>
<keyword evidence="7" id="KW-1185">Reference proteome</keyword>
<proteinExistence type="inferred from homology"/>
<protein>
    <submittedName>
        <fullName evidence="6">Metallophosphoesterase</fullName>
    </submittedName>
</protein>
<dbReference type="PANTHER" id="PTHR42988:SF2">
    <property type="entry name" value="CYCLIC NUCLEOTIDE PHOSPHODIESTERASE CBUA0032-RELATED"/>
    <property type="match status" value="1"/>
</dbReference>
<dbReference type="PANTHER" id="PTHR42988">
    <property type="entry name" value="PHOSPHOHYDROLASE"/>
    <property type="match status" value="1"/>
</dbReference>
<dbReference type="InterPro" id="IPR004843">
    <property type="entry name" value="Calcineurin-like_PHP"/>
</dbReference>
<dbReference type="InterPro" id="IPR029052">
    <property type="entry name" value="Metallo-depent_PP-like"/>
</dbReference>
<dbReference type="GO" id="GO:0016787">
    <property type="term" value="F:hydrolase activity"/>
    <property type="evidence" value="ECO:0007669"/>
    <property type="project" value="UniProtKB-KW"/>
</dbReference>
<dbReference type="InterPro" id="IPR050884">
    <property type="entry name" value="CNP_phosphodiesterase-III"/>
</dbReference>
<dbReference type="OrthoDB" id="5505563at2"/>
<evidence type="ECO:0000256" key="1">
    <source>
        <dbReference type="ARBA" id="ARBA00022723"/>
    </source>
</evidence>
<dbReference type="RefSeq" id="WP_007914591.1">
    <property type="nucleotide sequence ID" value="NZ_ADVG01000003.1"/>
</dbReference>
<evidence type="ECO:0000259" key="5">
    <source>
        <dbReference type="Pfam" id="PF00149"/>
    </source>
</evidence>
<gene>
    <name evidence="6" type="ORF">Krac_4698</name>
</gene>
<keyword evidence="3" id="KW-0408">Iron</keyword>
<dbReference type="eggNOG" id="COG1409">
    <property type="taxonomic scope" value="Bacteria"/>
</dbReference>
<evidence type="ECO:0000256" key="3">
    <source>
        <dbReference type="ARBA" id="ARBA00023004"/>
    </source>
</evidence>
<reference evidence="6 7" key="1">
    <citation type="journal article" date="2011" name="Stand. Genomic Sci.">
        <title>Non-contiguous finished genome sequence and contextual data of the filamentous soil bacterium Ktedonobacter racemifer type strain (SOSP1-21).</title>
        <authorList>
            <person name="Chang Y.J."/>
            <person name="Land M."/>
            <person name="Hauser L."/>
            <person name="Chertkov O."/>
            <person name="Del Rio T.G."/>
            <person name="Nolan M."/>
            <person name="Copeland A."/>
            <person name="Tice H."/>
            <person name="Cheng J.F."/>
            <person name="Lucas S."/>
            <person name="Han C."/>
            <person name="Goodwin L."/>
            <person name="Pitluck S."/>
            <person name="Ivanova N."/>
            <person name="Ovchinikova G."/>
            <person name="Pati A."/>
            <person name="Chen A."/>
            <person name="Palaniappan K."/>
            <person name="Mavromatis K."/>
            <person name="Liolios K."/>
            <person name="Brettin T."/>
            <person name="Fiebig A."/>
            <person name="Rohde M."/>
            <person name="Abt B."/>
            <person name="Goker M."/>
            <person name="Detter J.C."/>
            <person name="Woyke T."/>
            <person name="Bristow J."/>
            <person name="Eisen J.A."/>
            <person name="Markowitz V."/>
            <person name="Hugenholtz P."/>
            <person name="Kyrpides N.C."/>
            <person name="Klenk H.P."/>
            <person name="Lapidus A."/>
        </authorList>
    </citation>
    <scope>NUCLEOTIDE SEQUENCE [LARGE SCALE GENOMIC DNA]</scope>
    <source>
        <strain evidence="7">DSM 44963</strain>
    </source>
</reference>
<dbReference type="Gene3D" id="3.60.21.10">
    <property type="match status" value="1"/>
</dbReference>
<dbReference type="EMBL" id="ADVG01000003">
    <property type="protein sequence ID" value="EFH83703.1"/>
    <property type="molecule type" value="Genomic_DNA"/>
</dbReference>
<dbReference type="AlphaFoldDB" id="D6TTF2"/>
<dbReference type="GO" id="GO:0046872">
    <property type="term" value="F:metal ion binding"/>
    <property type="evidence" value="ECO:0007669"/>
    <property type="project" value="UniProtKB-KW"/>
</dbReference>
<keyword evidence="2" id="KW-0378">Hydrolase</keyword>
<comment type="similarity">
    <text evidence="4">Belongs to the cyclic nucleotide phosphodiesterase class-III family.</text>
</comment>
<evidence type="ECO:0000256" key="2">
    <source>
        <dbReference type="ARBA" id="ARBA00022801"/>
    </source>
</evidence>
<evidence type="ECO:0000256" key="4">
    <source>
        <dbReference type="ARBA" id="ARBA00025742"/>
    </source>
</evidence>
<dbReference type="Proteomes" id="UP000004508">
    <property type="component" value="Unassembled WGS sequence"/>
</dbReference>
<dbReference type="STRING" id="485913.Krac_4698"/>
<keyword evidence="1" id="KW-0479">Metal-binding</keyword>
<evidence type="ECO:0000313" key="6">
    <source>
        <dbReference type="EMBL" id="EFH83703.1"/>
    </source>
</evidence>
<organism evidence="6 7">
    <name type="scientific">Ktedonobacter racemifer DSM 44963</name>
    <dbReference type="NCBI Taxonomy" id="485913"/>
    <lineage>
        <taxon>Bacteria</taxon>
        <taxon>Bacillati</taxon>
        <taxon>Chloroflexota</taxon>
        <taxon>Ktedonobacteria</taxon>
        <taxon>Ktedonobacterales</taxon>
        <taxon>Ktedonobacteraceae</taxon>
        <taxon>Ktedonobacter</taxon>
    </lineage>
</organism>
<dbReference type="Pfam" id="PF00149">
    <property type="entry name" value="Metallophos"/>
    <property type="match status" value="1"/>
</dbReference>
<dbReference type="InParanoid" id="D6TTF2"/>
<comment type="caution">
    <text evidence="6">The sequence shown here is derived from an EMBL/GenBank/DDBJ whole genome shotgun (WGS) entry which is preliminary data.</text>
</comment>
<name>D6TTF2_KTERA</name>
<feature type="domain" description="Calcineurin-like phosphoesterase" evidence="5">
    <location>
        <begin position="4"/>
        <end position="213"/>
    </location>
</feature>